<evidence type="ECO:0000256" key="2">
    <source>
        <dbReference type="ARBA" id="ARBA00022692"/>
    </source>
</evidence>
<dbReference type="Ensembl" id="ENSPMAT00000010559.1">
    <property type="protein sequence ID" value="ENSPMAP00000010513.1"/>
    <property type="gene ID" value="ENSPMAG00000009567.1"/>
</dbReference>
<evidence type="ECO:0000256" key="5">
    <source>
        <dbReference type="SAM" id="Phobius"/>
    </source>
</evidence>
<comment type="subcellular location">
    <subcellularLocation>
        <location evidence="1">Membrane</location>
        <topology evidence="1">Multi-pass membrane protein</topology>
    </subcellularLocation>
</comment>
<protein>
    <submittedName>
        <fullName evidence="6">Stum, mechanosensory transduction mediator homolog</fullName>
    </submittedName>
</protein>
<reference evidence="6" key="1">
    <citation type="submission" date="2025-08" db="UniProtKB">
        <authorList>
            <consortium name="Ensembl"/>
        </authorList>
    </citation>
    <scope>IDENTIFICATION</scope>
</reference>
<evidence type="ECO:0000256" key="3">
    <source>
        <dbReference type="ARBA" id="ARBA00022989"/>
    </source>
</evidence>
<feature type="transmembrane region" description="Helical" evidence="5">
    <location>
        <begin position="25"/>
        <end position="52"/>
    </location>
</feature>
<evidence type="ECO:0000256" key="4">
    <source>
        <dbReference type="ARBA" id="ARBA00023136"/>
    </source>
</evidence>
<organism evidence="6">
    <name type="scientific">Petromyzon marinus</name>
    <name type="common">Sea lamprey</name>
    <dbReference type="NCBI Taxonomy" id="7757"/>
    <lineage>
        <taxon>Eukaryota</taxon>
        <taxon>Metazoa</taxon>
        <taxon>Chordata</taxon>
        <taxon>Craniata</taxon>
        <taxon>Vertebrata</taxon>
        <taxon>Cyclostomata</taxon>
        <taxon>Hyperoartia</taxon>
        <taxon>Petromyzontiformes</taxon>
        <taxon>Petromyzontidae</taxon>
        <taxon>Petromyzon</taxon>
    </lineage>
</organism>
<dbReference type="AlphaFoldDB" id="S4RZ72"/>
<accession>S4RZ72</accession>
<keyword evidence="4 5" id="KW-0472">Membrane</keyword>
<proteinExistence type="predicted"/>
<name>S4RZ72_PETMA</name>
<reference evidence="6" key="2">
    <citation type="submission" date="2025-09" db="UniProtKB">
        <authorList>
            <consortium name="Ensembl"/>
        </authorList>
    </citation>
    <scope>IDENTIFICATION</scope>
</reference>
<evidence type="ECO:0000313" key="6">
    <source>
        <dbReference type="Ensembl" id="ENSPMAP00000010513.1"/>
    </source>
</evidence>
<evidence type="ECO:0000256" key="1">
    <source>
        <dbReference type="ARBA" id="ARBA00004141"/>
    </source>
</evidence>
<sequence length="74" mass="8128">GTLLSAFSVLCGARTDLPDRHVCCVFWLNVAAALIQLGTAVLIVGWILSIFWGMDMVLLSRSSSYIRGTFVCQY</sequence>
<dbReference type="OMA" id="FLQMITF"/>
<dbReference type="GeneTree" id="ENSGT00390000008003"/>
<dbReference type="Pfam" id="PF15795">
    <property type="entry name" value="Spec3"/>
    <property type="match status" value="1"/>
</dbReference>
<dbReference type="PANTHER" id="PTHR21676">
    <property type="entry name" value="PROTEIN STUM"/>
    <property type="match status" value="1"/>
</dbReference>
<keyword evidence="2 5" id="KW-0812">Transmembrane</keyword>
<keyword evidence="3 5" id="KW-1133">Transmembrane helix</keyword>
<dbReference type="InterPro" id="IPR026673">
    <property type="entry name" value="SPEC3/Stum"/>
</dbReference>
<dbReference type="PANTHER" id="PTHR21676:SF1">
    <property type="entry name" value="PROTEIN STUM HOMOLOG"/>
    <property type="match status" value="1"/>
</dbReference>
<dbReference type="GO" id="GO:0016020">
    <property type="term" value="C:membrane"/>
    <property type="evidence" value="ECO:0007669"/>
    <property type="project" value="UniProtKB-SubCell"/>
</dbReference>